<dbReference type="AlphaFoldDB" id="W7KWK9"/>
<evidence type="ECO:0000313" key="2">
    <source>
        <dbReference type="Proteomes" id="UP000019270"/>
    </source>
</evidence>
<organism evidence="1 2">
    <name type="scientific">Cytobacillus firmus DS1</name>
    <dbReference type="NCBI Taxonomy" id="1307436"/>
    <lineage>
        <taxon>Bacteria</taxon>
        <taxon>Bacillati</taxon>
        <taxon>Bacillota</taxon>
        <taxon>Bacilli</taxon>
        <taxon>Bacillales</taxon>
        <taxon>Bacillaceae</taxon>
        <taxon>Cytobacillus</taxon>
    </lineage>
</organism>
<protein>
    <submittedName>
        <fullName evidence="1">Uncharacterized protein</fullName>
    </submittedName>
</protein>
<name>W7KWK9_CYTFI</name>
<proteinExistence type="predicted"/>
<dbReference type="Proteomes" id="UP000019270">
    <property type="component" value="Unassembled WGS sequence"/>
</dbReference>
<sequence length="66" mass="7577">MLTHFLRAVFIRGSIFNVLREERERETPQTKPRSSVPPRGKQVTAVEINGLHLNDATAIVNFNFKK</sequence>
<gene>
    <name evidence="1" type="ORF">PBF_13524</name>
</gene>
<comment type="caution">
    <text evidence="1">The sequence shown here is derived from an EMBL/GenBank/DDBJ whole genome shotgun (WGS) entry which is preliminary data.</text>
</comment>
<reference evidence="1 2" key="2">
    <citation type="journal article" date="2016" name="Sci. Rep.">
        <title>A novel serine protease, Sep1, from Bacillus firmus DS-1 has nematicidal activity and degrades multiple intestinal-associated nematode proteins.</title>
        <authorList>
            <person name="Geng C."/>
            <person name="Nie X."/>
            <person name="Tang Z."/>
            <person name="Zhang Y."/>
            <person name="Lin J."/>
            <person name="Sun M."/>
            <person name="Peng D."/>
        </authorList>
    </citation>
    <scope>NUCLEOTIDE SEQUENCE [LARGE SCALE GENOMIC DNA]</scope>
    <source>
        <strain evidence="1 2">DS1</strain>
    </source>
</reference>
<dbReference type="EMBL" id="APVL01000009">
    <property type="protein sequence ID" value="EWG10543.1"/>
    <property type="molecule type" value="Genomic_DNA"/>
</dbReference>
<reference evidence="2" key="1">
    <citation type="submission" date="2013-03" db="EMBL/GenBank/DDBJ databases">
        <title>Draft genome sequence of Bacillus firmus DS1.</title>
        <authorList>
            <person name="Peng D."/>
            <person name="Zhu L."/>
            <person name="Sun M."/>
        </authorList>
    </citation>
    <scope>NUCLEOTIDE SEQUENCE [LARGE SCALE GENOMIC DNA]</scope>
    <source>
        <strain evidence="2">DS1</strain>
    </source>
</reference>
<dbReference type="PATRIC" id="fig|1307436.3.peg.2896"/>
<evidence type="ECO:0000313" key="1">
    <source>
        <dbReference type="EMBL" id="EWG10543.1"/>
    </source>
</evidence>
<accession>W7KWK9</accession>